<name>A0ABQ5GXQ6_9ASTR</name>
<reference evidence="2" key="2">
    <citation type="submission" date="2022-01" db="EMBL/GenBank/DDBJ databases">
        <authorList>
            <person name="Yamashiro T."/>
            <person name="Shiraishi A."/>
            <person name="Satake H."/>
            <person name="Nakayama K."/>
        </authorList>
    </citation>
    <scope>NUCLEOTIDE SEQUENCE</scope>
</reference>
<feature type="region of interest" description="Disordered" evidence="1">
    <location>
        <begin position="119"/>
        <end position="140"/>
    </location>
</feature>
<evidence type="ECO:0000256" key="1">
    <source>
        <dbReference type="SAM" id="MobiDB-lite"/>
    </source>
</evidence>
<sequence length="212" mass="23603">MAEGLSAKMLMEHRDAQGQSMFTSRAWRTESARRIPDKGDLRDYWIGISSAGDFLGTSPSYTLIKDPMLRLCHRLITCSIVERSQAPEKVCVELDDTWASVPAGPARQEGGVGGVAEEAPVASGGGDEDEEMPQAVPPLPRTQGERIARLEEEVYDMQEALQGQKEVLDSMAHDFSKFSTWTVTSLARLMDRVGVPYTRYSESSVEYQRRTR</sequence>
<organism evidence="2 3">
    <name type="scientific">Tanacetum coccineum</name>
    <dbReference type="NCBI Taxonomy" id="301880"/>
    <lineage>
        <taxon>Eukaryota</taxon>
        <taxon>Viridiplantae</taxon>
        <taxon>Streptophyta</taxon>
        <taxon>Embryophyta</taxon>
        <taxon>Tracheophyta</taxon>
        <taxon>Spermatophyta</taxon>
        <taxon>Magnoliopsida</taxon>
        <taxon>eudicotyledons</taxon>
        <taxon>Gunneridae</taxon>
        <taxon>Pentapetalae</taxon>
        <taxon>asterids</taxon>
        <taxon>campanulids</taxon>
        <taxon>Asterales</taxon>
        <taxon>Asteraceae</taxon>
        <taxon>Asteroideae</taxon>
        <taxon>Anthemideae</taxon>
        <taxon>Anthemidinae</taxon>
        <taxon>Tanacetum</taxon>
    </lineage>
</organism>
<protein>
    <submittedName>
        <fullName evidence="2">Uncharacterized protein</fullName>
    </submittedName>
</protein>
<comment type="caution">
    <text evidence="2">The sequence shown here is derived from an EMBL/GenBank/DDBJ whole genome shotgun (WGS) entry which is preliminary data.</text>
</comment>
<dbReference type="Proteomes" id="UP001151760">
    <property type="component" value="Unassembled WGS sequence"/>
</dbReference>
<dbReference type="EMBL" id="BQNB010018940">
    <property type="protein sequence ID" value="GJT79905.1"/>
    <property type="molecule type" value="Genomic_DNA"/>
</dbReference>
<accession>A0ABQ5GXQ6</accession>
<proteinExistence type="predicted"/>
<evidence type="ECO:0000313" key="2">
    <source>
        <dbReference type="EMBL" id="GJT79905.1"/>
    </source>
</evidence>
<evidence type="ECO:0000313" key="3">
    <source>
        <dbReference type="Proteomes" id="UP001151760"/>
    </source>
</evidence>
<reference evidence="2" key="1">
    <citation type="journal article" date="2022" name="Int. J. Mol. Sci.">
        <title>Draft Genome of Tanacetum Coccineum: Genomic Comparison of Closely Related Tanacetum-Family Plants.</title>
        <authorList>
            <person name="Yamashiro T."/>
            <person name="Shiraishi A."/>
            <person name="Nakayama K."/>
            <person name="Satake H."/>
        </authorList>
    </citation>
    <scope>NUCLEOTIDE SEQUENCE</scope>
</reference>
<keyword evidence="3" id="KW-1185">Reference proteome</keyword>
<gene>
    <name evidence="2" type="ORF">Tco_1054247</name>
</gene>